<dbReference type="InterPro" id="IPR053135">
    <property type="entry name" value="AKR2_Oxidoreductase"/>
</dbReference>
<dbReference type="SUPFAM" id="SSF51430">
    <property type="entry name" value="NAD(P)-linked oxidoreductase"/>
    <property type="match status" value="1"/>
</dbReference>
<dbReference type="CDD" id="cd19097">
    <property type="entry name" value="AKR_unchar"/>
    <property type="match status" value="1"/>
</dbReference>
<dbReference type="Gene3D" id="3.20.20.100">
    <property type="entry name" value="NADP-dependent oxidoreductase domain"/>
    <property type="match status" value="1"/>
</dbReference>
<reference evidence="2" key="1">
    <citation type="journal article" date="2020" name="Nature">
        <title>Giant virus diversity and host interactions through global metagenomics.</title>
        <authorList>
            <person name="Schulz F."/>
            <person name="Roux S."/>
            <person name="Paez-Espino D."/>
            <person name="Jungbluth S."/>
            <person name="Walsh D.A."/>
            <person name="Denef V.J."/>
            <person name="McMahon K.D."/>
            <person name="Konstantinidis K.T."/>
            <person name="Eloe-Fadrosh E.A."/>
            <person name="Kyrpides N.C."/>
            <person name="Woyke T."/>
        </authorList>
    </citation>
    <scope>NUCLEOTIDE SEQUENCE</scope>
    <source>
        <strain evidence="2">GVMAG-M-3300023179-4</strain>
    </source>
</reference>
<sequence>MLSKLIIGTVQFGLNYGITNTNGKTSKEDLDNIFNFCNQSNIKFFDTAQDYGNSEDILKEYKNKYSDMIIITKSKFKNKDINETINLSINKFNKINYFLLHSFDDYTEQVIDKLIEYKKENKIRKIGVSIYNVNEAKKLLKDNKIDIIQLPFNYLDKQWFDKEFQDLIKKNKVEIHVRSIFLQGILLNPILENKKPINISKEDFNYLNNIIDEISNEFKLSRLELCFAYINSFEWIDKFLIGIDNYNHLLLNYEIIKKDLRLNRQQIQFINDKVKDINPLICCPLEWKF</sequence>
<dbReference type="PANTHER" id="PTHR43312:SF1">
    <property type="entry name" value="NADP-DEPENDENT OXIDOREDUCTASE DOMAIN-CONTAINING PROTEIN"/>
    <property type="match status" value="1"/>
</dbReference>
<evidence type="ECO:0000313" key="2">
    <source>
        <dbReference type="EMBL" id="QHT73772.1"/>
    </source>
</evidence>
<feature type="domain" description="NADP-dependent oxidoreductase" evidence="1">
    <location>
        <begin position="4"/>
        <end position="272"/>
    </location>
</feature>
<organism evidence="2">
    <name type="scientific">viral metagenome</name>
    <dbReference type="NCBI Taxonomy" id="1070528"/>
    <lineage>
        <taxon>unclassified sequences</taxon>
        <taxon>metagenomes</taxon>
        <taxon>organismal metagenomes</taxon>
    </lineage>
</organism>
<dbReference type="InterPro" id="IPR023210">
    <property type="entry name" value="NADP_OxRdtase_dom"/>
</dbReference>
<accession>A0A6C0GZR8</accession>
<dbReference type="EMBL" id="MN739832">
    <property type="protein sequence ID" value="QHT73772.1"/>
    <property type="molecule type" value="Genomic_DNA"/>
</dbReference>
<evidence type="ECO:0000259" key="1">
    <source>
        <dbReference type="Pfam" id="PF00248"/>
    </source>
</evidence>
<dbReference type="InterPro" id="IPR036812">
    <property type="entry name" value="NAD(P)_OxRdtase_dom_sf"/>
</dbReference>
<dbReference type="AlphaFoldDB" id="A0A6C0GZR8"/>
<proteinExistence type="predicted"/>
<protein>
    <recommendedName>
        <fullName evidence="1">NADP-dependent oxidoreductase domain-containing protein</fullName>
    </recommendedName>
</protein>
<name>A0A6C0GZR8_9ZZZZ</name>
<dbReference type="PANTHER" id="PTHR43312">
    <property type="entry name" value="D-THREO-ALDOSE 1-DEHYDROGENASE"/>
    <property type="match status" value="1"/>
</dbReference>
<dbReference type="Pfam" id="PF00248">
    <property type="entry name" value="Aldo_ket_red"/>
    <property type="match status" value="1"/>
</dbReference>